<organism evidence="1">
    <name type="scientific">Tanacetum cinerariifolium</name>
    <name type="common">Dalmatian daisy</name>
    <name type="synonym">Chrysanthemum cinerariifolium</name>
    <dbReference type="NCBI Taxonomy" id="118510"/>
    <lineage>
        <taxon>Eukaryota</taxon>
        <taxon>Viridiplantae</taxon>
        <taxon>Streptophyta</taxon>
        <taxon>Embryophyta</taxon>
        <taxon>Tracheophyta</taxon>
        <taxon>Spermatophyta</taxon>
        <taxon>Magnoliopsida</taxon>
        <taxon>eudicotyledons</taxon>
        <taxon>Gunneridae</taxon>
        <taxon>Pentapetalae</taxon>
        <taxon>asterids</taxon>
        <taxon>campanulids</taxon>
        <taxon>Asterales</taxon>
        <taxon>Asteraceae</taxon>
        <taxon>Asteroideae</taxon>
        <taxon>Anthemideae</taxon>
        <taxon>Anthemidinae</taxon>
        <taxon>Tanacetum</taxon>
    </lineage>
</organism>
<name>A0A6L2L5I8_TANCI</name>
<dbReference type="InterPro" id="IPR006912">
    <property type="entry name" value="Harbinger_derived_prot"/>
</dbReference>
<accession>A0A6L2L5I8</accession>
<reference evidence="1" key="1">
    <citation type="journal article" date="2019" name="Sci. Rep.">
        <title>Draft genome of Tanacetum cinerariifolium, the natural source of mosquito coil.</title>
        <authorList>
            <person name="Yamashiro T."/>
            <person name="Shiraishi A."/>
            <person name="Satake H."/>
            <person name="Nakayama K."/>
        </authorList>
    </citation>
    <scope>NUCLEOTIDE SEQUENCE</scope>
</reference>
<proteinExistence type="predicted"/>
<dbReference type="EMBL" id="BKCJ010003611">
    <property type="protein sequence ID" value="GEU56127.1"/>
    <property type="molecule type" value="Genomic_DNA"/>
</dbReference>
<evidence type="ECO:0008006" key="2">
    <source>
        <dbReference type="Google" id="ProtNLM"/>
    </source>
</evidence>
<evidence type="ECO:0000313" key="1">
    <source>
        <dbReference type="EMBL" id="GEU56127.1"/>
    </source>
</evidence>
<protein>
    <recommendedName>
        <fullName evidence="2">Protein ALP1-like</fullName>
    </recommendedName>
</protein>
<comment type="caution">
    <text evidence="1">The sequence shown here is derived from an EMBL/GenBank/DDBJ whole genome shotgun (WGS) entry which is preliminary data.</text>
</comment>
<sequence>MDFETFLFTDTEEEEQQEVVSREYLRKLTMTDVVKLYRHHKEKHEFSEMLRSLDCMDWEWFGCSCAYKAQYVRRDHGLNPFVLLEVSLQDLWISHAFFGVVGSNNDVNVLHQSPLFNDLKTGRAPDILFVANGVTYPWGYYLVDGIYSDGDTR</sequence>
<dbReference type="Pfam" id="PF04827">
    <property type="entry name" value="Plant_tran"/>
    <property type="match status" value="1"/>
</dbReference>
<dbReference type="PANTHER" id="PTHR47150:SF4">
    <property type="entry name" value="HARBINGER TRANSPOSASE-DERIVED PROTEIN-RELATED"/>
    <property type="match status" value="1"/>
</dbReference>
<gene>
    <name evidence="1" type="ORF">Tci_028105</name>
</gene>
<dbReference type="PANTHER" id="PTHR47150">
    <property type="entry name" value="OS12G0169200 PROTEIN"/>
    <property type="match status" value="1"/>
</dbReference>
<dbReference type="AlphaFoldDB" id="A0A6L2L5I8"/>